<keyword evidence="2" id="KW-1185">Reference proteome</keyword>
<dbReference type="Proteomes" id="UP000587415">
    <property type="component" value="Unassembled WGS sequence"/>
</dbReference>
<name>A0A7X5YMJ7_9CAUL</name>
<sequence>MEDHSIPCAVVAYEGSVVIRGPGAMSGAFTPDAAETSAHLILEAAAKARAWLASRL</sequence>
<gene>
    <name evidence="1" type="ORF">GGQ87_002729</name>
</gene>
<comment type="caution">
    <text evidence="1">The sequence shown here is derived from an EMBL/GenBank/DDBJ whole genome shotgun (WGS) entry which is preliminary data.</text>
</comment>
<evidence type="ECO:0000313" key="2">
    <source>
        <dbReference type="Proteomes" id="UP000587415"/>
    </source>
</evidence>
<accession>A0A7X5YMJ7</accession>
<proteinExistence type="predicted"/>
<evidence type="ECO:0000313" key="1">
    <source>
        <dbReference type="EMBL" id="NJC42434.1"/>
    </source>
</evidence>
<organism evidence="1 2">
    <name type="scientific">Brevundimonas alba</name>
    <dbReference type="NCBI Taxonomy" id="74314"/>
    <lineage>
        <taxon>Bacteria</taxon>
        <taxon>Pseudomonadati</taxon>
        <taxon>Pseudomonadota</taxon>
        <taxon>Alphaproteobacteria</taxon>
        <taxon>Caulobacterales</taxon>
        <taxon>Caulobacteraceae</taxon>
        <taxon>Brevundimonas</taxon>
    </lineage>
</organism>
<dbReference type="EMBL" id="JAATJM010000002">
    <property type="protein sequence ID" value="NJC42434.1"/>
    <property type="molecule type" value="Genomic_DNA"/>
</dbReference>
<reference evidence="1 2" key="1">
    <citation type="submission" date="2020-03" db="EMBL/GenBank/DDBJ databases">
        <title>Genomic Encyclopedia of Type Strains, Phase IV (KMG-IV): sequencing the most valuable type-strain genomes for metagenomic binning, comparative biology and taxonomic classification.</title>
        <authorList>
            <person name="Goeker M."/>
        </authorList>
    </citation>
    <scope>NUCLEOTIDE SEQUENCE [LARGE SCALE GENOMIC DNA]</scope>
    <source>
        <strain evidence="1 2">DSM 4736</strain>
    </source>
</reference>
<dbReference type="AlphaFoldDB" id="A0A7X5YMJ7"/>
<protein>
    <submittedName>
        <fullName evidence="1">Uncharacterized protein</fullName>
    </submittedName>
</protein>
<dbReference type="RefSeq" id="WP_168048644.1">
    <property type="nucleotide sequence ID" value="NZ_JAATJM010000002.1"/>
</dbReference>